<accession>A0ABM7L9X4</accession>
<evidence type="ECO:0000313" key="1">
    <source>
        <dbReference type="EMBL" id="BCD86368.1"/>
    </source>
</evidence>
<gene>
    <name evidence="1" type="ORF">PSm6_27750</name>
</gene>
<dbReference type="Proteomes" id="UP001064896">
    <property type="component" value="Chromosome"/>
</dbReference>
<name>A0ABM7L9X4_9PSED</name>
<evidence type="ECO:0000313" key="2">
    <source>
        <dbReference type="Proteomes" id="UP001064896"/>
    </source>
</evidence>
<proteinExistence type="predicted"/>
<organism evidence="1 2">
    <name type="scientific">Pseudomonas solani</name>
    <dbReference type="NCBI Taxonomy" id="2731552"/>
    <lineage>
        <taxon>Bacteria</taxon>
        <taxon>Pseudomonadati</taxon>
        <taxon>Pseudomonadota</taxon>
        <taxon>Gammaproteobacteria</taxon>
        <taxon>Pseudomonadales</taxon>
        <taxon>Pseudomonadaceae</taxon>
        <taxon>Pseudomonas</taxon>
    </lineage>
</organism>
<keyword evidence="2" id="KW-1185">Reference proteome</keyword>
<reference evidence="1" key="1">
    <citation type="submission" date="2020-05" db="EMBL/GenBank/DDBJ databases">
        <title>Complete genome sequence of Pseudomonas sp. Sm006.</title>
        <authorList>
            <person name="Takeuchi K."/>
            <person name="Someya N."/>
        </authorList>
    </citation>
    <scope>NUCLEOTIDE SEQUENCE</scope>
    <source>
        <strain evidence="1">Sm006</strain>
    </source>
</reference>
<dbReference type="EMBL" id="AP023081">
    <property type="protein sequence ID" value="BCD86368.1"/>
    <property type="molecule type" value="Genomic_DNA"/>
</dbReference>
<protein>
    <submittedName>
        <fullName evidence="1">Uncharacterized protein</fullName>
    </submittedName>
</protein>
<sequence length="133" mass="14330">MEGRGSIARFKPGELDMLRIRGRIGDWPVDLTVEMDEEDWQRLGGQLQVSVEAPSAPAPVATPAAPKRNDALWDAALGLLQGAGRIEGPRLLVELEALAGGAAAGKRLLVRLRHSEQVQLEMGGDAPVYIWKG</sequence>